<gene>
    <name evidence="3" type="ORF">O9K51_06560</name>
</gene>
<evidence type="ECO:0000313" key="4">
    <source>
        <dbReference type="Proteomes" id="UP001163105"/>
    </source>
</evidence>
<dbReference type="InterPro" id="IPR004000">
    <property type="entry name" value="Actin"/>
</dbReference>
<dbReference type="PANTHER" id="PTHR11937">
    <property type="entry name" value="ACTIN"/>
    <property type="match status" value="1"/>
</dbReference>
<evidence type="ECO:0000313" key="3">
    <source>
        <dbReference type="EMBL" id="KAJ6440769.1"/>
    </source>
</evidence>
<keyword evidence="4" id="KW-1185">Reference proteome</keyword>
<dbReference type="SUPFAM" id="SSF53067">
    <property type="entry name" value="Actin-like ATPase domain"/>
    <property type="match status" value="2"/>
</dbReference>
<dbReference type="EMBL" id="JAQHRD010000005">
    <property type="protein sequence ID" value="KAJ6440769.1"/>
    <property type="molecule type" value="Genomic_DNA"/>
</dbReference>
<proteinExistence type="inferred from homology"/>
<reference evidence="3" key="1">
    <citation type="submission" date="2023-01" db="EMBL/GenBank/DDBJ databases">
        <title>The growth and conidiation of Purpureocillium lavendulum are regulated by nitrogen source and histone H3K14 acetylation.</title>
        <authorList>
            <person name="Tang P."/>
            <person name="Han J."/>
            <person name="Zhang C."/>
            <person name="Tang P."/>
            <person name="Qi F."/>
            <person name="Zhang K."/>
            <person name="Liang L."/>
        </authorList>
    </citation>
    <scope>NUCLEOTIDE SEQUENCE</scope>
    <source>
        <strain evidence="3">YMF1.00683</strain>
    </source>
</reference>
<protein>
    <submittedName>
        <fullName evidence="3">Ro-7-like protein</fullName>
    </submittedName>
</protein>
<dbReference type="AlphaFoldDB" id="A0AB34FN05"/>
<accession>A0AB34FN05</accession>
<comment type="similarity">
    <text evidence="1">Belongs to the actin family.</text>
</comment>
<comment type="caution">
    <text evidence="3">The sequence shown here is derived from an EMBL/GenBank/DDBJ whole genome shotgun (WGS) entry which is preliminary data.</text>
</comment>
<dbReference type="Gene3D" id="3.90.640.10">
    <property type="entry name" value="Actin, Chain A, domain 4"/>
    <property type="match status" value="1"/>
</dbReference>
<feature type="compositionally biased region" description="Acidic residues" evidence="2">
    <location>
        <begin position="285"/>
        <end position="294"/>
    </location>
</feature>
<dbReference type="Proteomes" id="UP001163105">
    <property type="component" value="Unassembled WGS sequence"/>
</dbReference>
<sequence>MSSGAGYTLAHRSVASIRSVPPQGQSPAAPHTPPRVISSTYSSPSTIRADDDFVLIEIGSRFARIGFAGDSLPKATLSCGPEQGRRAGDFSAWQQPAPSFTEAWSDDHEIWRYDLRSLDLGLFHDKLDRLLRDAFTRYLLIDSRPRRMGLVLDPELPIPLLSVVLDTLFNNFQAPIVSLMSSPTMSAVAAGVRSALVVDMGWAETVVTSVYEYREVKTTRTVRGGRLLLDRLYKLLHQLLKSEDHDGKGPRALSFEECEDILCRLVWCRASGFKSPQRQSTQLDTVEEQDESEAEPSRTAGAAEIPLRSTSPPTTLQVPFDKLADVCDDIFFEPSSSPSTFDDHELPLHLLVYQHLVQLPMDVRAVCMPRIMFTGGCSSILGIKERLMDEVTSITDKRGWAPVSGKGVEQLRHNQKIRRSSVQRSSISSVATSETGNIGGPFGDIEAKIARNRPVPQQLQGQLRALHTLGPWAGASLMCQLKVPAMATIDRELWLQQGASGASRPNEVDAKAQQRQSMGAGGLIRGSGGHHTNWTLGVWGSY</sequence>
<organism evidence="3 4">
    <name type="scientific">Purpureocillium lavendulum</name>
    <dbReference type="NCBI Taxonomy" id="1247861"/>
    <lineage>
        <taxon>Eukaryota</taxon>
        <taxon>Fungi</taxon>
        <taxon>Dikarya</taxon>
        <taxon>Ascomycota</taxon>
        <taxon>Pezizomycotina</taxon>
        <taxon>Sordariomycetes</taxon>
        <taxon>Hypocreomycetidae</taxon>
        <taxon>Hypocreales</taxon>
        <taxon>Ophiocordycipitaceae</taxon>
        <taxon>Purpureocillium</taxon>
    </lineage>
</organism>
<evidence type="ECO:0000256" key="2">
    <source>
        <dbReference type="SAM" id="MobiDB-lite"/>
    </source>
</evidence>
<feature type="region of interest" description="Disordered" evidence="2">
    <location>
        <begin position="17"/>
        <end position="43"/>
    </location>
</feature>
<dbReference type="SMART" id="SM00268">
    <property type="entry name" value="ACTIN"/>
    <property type="match status" value="1"/>
</dbReference>
<feature type="region of interest" description="Disordered" evidence="2">
    <location>
        <begin position="278"/>
        <end position="311"/>
    </location>
</feature>
<dbReference type="InterPro" id="IPR043129">
    <property type="entry name" value="ATPase_NBD"/>
</dbReference>
<dbReference type="Gene3D" id="3.30.420.40">
    <property type="match status" value="2"/>
</dbReference>
<name>A0AB34FN05_9HYPO</name>
<evidence type="ECO:0000256" key="1">
    <source>
        <dbReference type="RuleBase" id="RU000487"/>
    </source>
</evidence>
<dbReference type="Pfam" id="PF00022">
    <property type="entry name" value="Actin"/>
    <property type="match status" value="1"/>
</dbReference>